<dbReference type="SUPFAM" id="SSF53335">
    <property type="entry name" value="S-adenosyl-L-methionine-dependent methyltransferases"/>
    <property type="match status" value="1"/>
</dbReference>
<comment type="caution">
    <text evidence="6">The sequence shown here is derived from an EMBL/GenBank/DDBJ whole genome shotgun (WGS) entry which is preliminary data.</text>
</comment>
<dbReference type="PANTHER" id="PTHR43213:SF5">
    <property type="entry name" value="BIFUNCTIONAL DTTP_UTP PYROPHOSPHATASE_METHYLTRANSFERASE PROTEIN-RELATED"/>
    <property type="match status" value="1"/>
</dbReference>
<keyword evidence="2" id="KW-0489">Methyltransferase</keyword>
<sequence length="268" mass="28864">MAGLDNIEMLQGRAEEVLPQLEVAPDVAILDPPRAGCRRRALAALIQLSPRRLIYVSCEPATLARDLEILCQGGYRLVAVQPVDMFPQTYHVECVATLVRGDVSPELVLASASPRRRELLFALGLDFEAVAPPGDEALPANAEDAERVAERLALKKAEAITKVSDEKTVVAADTIVVHGGTILGKPRDAEEARDMLCRLRGGEHIVITGIAVLSGRHSYIGHAATTVTMRRYSDDEVAAYIASGDALDKAGAYGIQDPYFKPAERVDG</sequence>
<evidence type="ECO:0000256" key="4">
    <source>
        <dbReference type="ARBA" id="ARBA00022691"/>
    </source>
</evidence>
<dbReference type="Gene3D" id="3.90.950.10">
    <property type="match status" value="1"/>
</dbReference>
<evidence type="ECO:0000313" key="6">
    <source>
        <dbReference type="EMBL" id="GAG05326.1"/>
    </source>
</evidence>
<dbReference type="GO" id="GO:0032259">
    <property type="term" value="P:methylation"/>
    <property type="evidence" value="ECO:0007669"/>
    <property type="project" value="UniProtKB-KW"/>
</dbReference>
<name>X0VXV8_9ZZZZ</name>
<accession>X0VXV8</accession>
<dbReference type="InterPro" id="IPR003697">
    <property type="entry name" value="Maf-like"/>
</dbReference>
<dbReference type="PROSITE" id="PS51687">
    <property type="entry name" value="SAM_MT_RNA_M5U"/>
    <property type="match status" value="1"/>
</dbReference>
<dbReference type="AlphaFoldDB" id="X0VXV8"/>
<evidence type="ECO:0000256" key="1">
    <source>
        <dbReference type="ARBA" id="ARBA00001968"/>
    </source>
</evidence>
<comment type="cofactor">
    <cofactor evidence="1">
        <name>a divalent metal cation</name>
        <dbReference type="ChEBI" id="CHEBI:60240"/>
    </cofactor>
</comment>
<dbReference type="NCBIfam" id="TIGR00172">
    <property type="entry name" value="maf"/>
    <property type="match status" value="1"/>
</dbReference>
<dbReference type="HAMAP" id="MF_00528">
    <property type="entry name" value="Maf"/>
    <property type="match status" value="1"/>
</dbReference>
<dbReference type="Gene3D" id="3.40.50.150">
    <property type="entry name" value="Vaccinia Virus protein VP39"/>
    <property type="match status" value="1"/>
</dbReference>
<protein>
    <recommendedName>
        <fullName evidence="7">TRAM domain-containing protein</fullName>
    </recommendedName>
</protein>
<dbReference type="GO" id="GO:0008173">
    <property type="term" value="F:RNA methyltransferase activity"/>
    <property type="evidence" value="ECO:0007669"/>
    <property type="project" value="InterPro"/>
</dbReference>
<reference evidence="6" key="1">
    <citation type="journal article" date="2014" name="Front. Microbiol.">
        <title>High frequency of phylogenetically diverse reductive dehalogenase-homologous genes in deep subseafloor sedimentary metagenomes.</title>
        <authorList>
            <person name="Kawai M."/>
            <person name="Futagami T."/>
            <person name="Toyoda A."/>
            <person name="Takaki Y."/>
            <person name="Nishi S."/>
            <person name="Hori S."/>
            <person name="Arai W."/>
            <person name="Tsubouchi T."/>
            <person name="Morono Y."/>
            <person name="Uchiyama I."/>
            <person name="Ito T."/>
            <person name="Fujiyama A."/>
            <person name="Inagaki F."/>
            <person name="Takami H."/>
        </authorList>
    </citation>
    <scope>NUCLEOTIDE SEQUENCE</scope>
    <source>
        <strain evidence="6">Expedition CK06-06</strain>
    </source>
</reference>
<dbReference type="PANTHER" id="PTHR43213">
    <property type="entry name" value="BIFUNCTIONAL DTTP/UTP PYROPHOSPHATASE/METHYLTRANSFERASE PROTEIN-RELATED"/>
    <property type="match status" value="1"/>
</dbReference>
<keyword evidence="5" id="KW-0378">Hydrolase</keyword>
<feature type="non-terminal residue" evidence="6">
    <location>
        <position position="268"/>
    </location>
</feature>
<dbReference type="Pfam" id="PF05958">
    <property type="entry name" value="tRNA_U5-meth_tr"/>
    <property type="match status" value="1"/>
</dbReference>
<dbReference type="GO" id="GO:0047429">
    <property type="term" value="F:nucleoside triphosphate diphosphatase activity"/>
    <property type="evidence" value="ECO:0007669"/>
    <property type="project" value="InterPro"/>
</dbReference>
<evidence type="ECO:0000256" key="2">
    <source>
        <dbReference type="ARBA" id="ARBA00022603"/>
    </source>
</evidence>
<dbReference type="PROSITE" id="PS01231">
    <property type="entry name" value="TRMA_2"/>
    <property type="match status" value="1"/>
</dbReference>
<dbReference type="CDD" id="cd00555">
    <property type="entry name" value="Maf"/>
    <property type="match status" value="1"/>
</dbReference>
<proteinExistence type="inferred from homology"/>
<dbReference type="Pfam" id="PF02545">
    <property type="entry name" value="Maf"/>
    <property type="match status" value="1"/>
</dbReference>
<dbReference type="InterPro" id="IPR029063">
    <property type="entry name" value="SAM-dependent_MTases_sf"/>
</dbReference>
<dbReference type="GO" id="GO:0006396">
    <property type="term" value="P:RNA processing"/>
    <property type="evidence" value="ECO:0007669"/>
    <property type="project" value="InterPro"/>
</dbReference>
<evidence type="ECO:0000256" key="3">
    <source>
        <dbReference type="ARBA" id="ARBA00022679"/>
    </source>
</evidence>
<keyword evidence="4" id="KW-0949">S-adenosyl-L-methionine</keyword>
<dbReference type="SUPFAM" id="SSF52972">
    <property type="entry name" value="ITPase-like"/>
    <property type="match status" value="1"/>
</dbReference>
<gene>
    <name evidence="6" type="ORF">S01H1_36543</name>
</gene>
<dbReference type="InterPro" id="IPR010280">
    <property type="entry name" value="U5_MeTrfase_fam"/>
</dbReference>
<dbReference type="InterPro" id="IPR030391">
    <property type="entry name" value="MeTrfase_TrmA_CS"/>
</dbReference>
<dbReference type="EMBL" id="BARS01022901">
    <property type="protein sequence ID" value="GAG05326.1"/>
    <property type="molecule type" value="Genomic_DNA"/>
</dbReference>
<keyword evidence="3" id="KW-0808">Transferase</keyword>
<evidence type="ECO:0008006" key="7">
    <source>
        <dbReference type="Google" id="ProtNLM"/>
    </source>
</evidence>
<dbReference type="InterPro" id="IPR029001">
    <property type="entry name" value="ITPase-like_fam"/>
</dbReference>
<evidence type="ECO:0000256" key="5">
    <source>
        <dbReference type="ARBA" id="ARBA00022801"/>
    </source>
</evidence>
<organism evidence="6">
    <name type="scientific">marine sediment metagenome</name>
    <dbReference type="NCBI Taxonomy" id="412755"/>
    <lineage>
        <taxon>unclassified sequences</taxon>
        <taxon>metagenomes</taxon>
        <taxon>ecological metagenomes</taxon>
    </lineage>
</organism>